<dbReference type="Proteomes" id="UP001155586">
    <property type="component" value="Unassembled WGS sequence"/>
</dbReference>
<dbReference type="EMBL" id="JAKRRX010000216">
    <property type="protein sequence ID" value="MCW8336337.1"/>
    <property type="molecule type" value="Genomic_DNA"/>
</dbReference>
<evidence type="ECO:0000313" key="2">
    <source>
        <dbReference type="Proteomes" id="UP001155586"/>
    </source>
</evidence>
<organism evidence="1 2">
    <name type="scientific">Vibrio paucivorans</name>
    <dbReference type="NCBI Taxonomy" id="2829489"/>
    <lineage>
        <taxon>Bacteria</taxon>
        <taxon>Pseudomonadati</taxon>
        <taxon>Pseudomonadota</taxon>
        <taxon>Gammaproteobacteria</taxon>
        <taxon>Vibrionales</taxon>
        <taxon>Vibrionaceae</taxon>
        <taxon>Vibrio</taxon>
    </lineage>
</organism>
<dbReference type="AlphaFoldDB" id="A0A9X3CIB1"/>
<comment type="caution">
    <text evidence="1">The sequence shown here is derived from an EMBL/GenBank/DDBJ whole genome shotgun (WGS) entry which is preliminary data.</text>
</comment>
<reference evidence="1" key="1">
    <citation type="submission" date="2022-02" db="EMBL/GenBank/DDBJ databases">
        <title>Vibrio sp. nov., a new bacterium isolated from Bohai sea, China.</title>
        <authorList>
            <person name="Yuan Y."/>
        </authorList>
    </citation>
    <scope>NUCLEOTIDE SEQUENCE</scope>
    <source>
        <strain evidence="1">DBSS07</strain>
    </source>
</reference>
<sequence>MDSFNYCVQCNPEKNWLELEFMSENDEPINGLIVSIAQEGSSVTHTQTTSGGKVLFADIAAGEWRATVSREPLLNEVEKYSSRKAELESPVESRASTELGAAYQNPKQYRNTTVGDFWDEAPDDDFLLAHHQGIDVNASEAVAGFKLSHNQTYVFELKALRSYMPMIVDTDDFSLVNSYTFAVLSKLAYATDTVSLDDGKSSDDRGSIDTVITKLKAREVPSHASNLGGQWLVIEVPYSQALDYNYYADAESGAEGYVLFNDDIAIIGVRGTEPYFEDRNRKEDTQLLKIVKATFGLQAVVADKVID</sequence>
<feature type="non-terminal residue" evidence="1">
    <location>
        <position position="307"/>
    </location>
</feature>
<evidence type="ECO:0000313" key="1">
    <source>
        <dbReference type="EMBL" id="MCW8336337.1"/>
    </source>
</evidence>
<accession>A0A9X3CIB1</accession>
<proteinExistence type="predicted"/>
<name>A0A9X3CIB1_9VIBR</name>
<protein>
    <submittedName>
        <fullName evidence="1">Lipase</fullName>
    </submittedName>
</protein>
<keyword evidence="2" id="KW-1185">Reference proteome</keyword>
<gene>
    <name evidence="1" type="ORF">MD483_21225</name>
</gene>